<evidence type="ECO:0000313" key="2">
    <source>
        <dbReference type="EMBL" id="MCT7657992.1"/>
    </source>
</evidence>
<dbReference type="Pfam" id="PF00848">
    <property type="entry name" value="Ring_hydroxyl_A"/>
    <property type="match status" value="1"/>
</dbReference>
<dbReference type="GO" id="GO:0051213">
    <property type="term" value="F:dioxygenase activity"/>
    <property type="evidence" value="ECO:0007669"/>
    <property type="project" value="UniProtKB-KW"/>
</dbReference>
<feature type="domain" description="Aromatic-ring-hydroxylating dioxygenase alpha subunit C-terminal" evidence="1">
    <location>
        <begin position="26"/>
        <end position="238"/>
    </location>
</feature>
<accession>A0ABT2M6W3</accession>
<proteinExistence type="predicted"/>
<name>A0ABT2M6W3_9MYCO</name>
<evidence type="ECO:0000259" key="1">
    <source>
        <dbReference type="Pfam" id="PF00848"/>
    </source>
</evidence>
<dbReference type="Proteomes" id="UP001206639">
    <property type="component" value="Unassembled WGS sequence"/>
</dbReference>
<keyword evidence="2" id="KW-0560">Oxidoreductase</keyword>
<dbReference type="RefSeq" id="WP_313959929.1">
    <property type="nucleotide sequence ID" value="NZ_JAODWD010000002.1"/>
</dbReference>
<sequence length="279" mass="31316">LGGAGWMLDLIAGLHPDGMRVIGPPDRYRVKANWKTASENFTGDVYHVPNLHGSVQEIGLAAGLDYVCEFGRKYEFENGHGFLGLAWTSMIDPSFDFWGYPPEFKEKFDLSWLDETQLHVVANDGPIVGTIFPNLSFIRFPTPDPTGKMSVFTSFRQWQPIGPTEMEVWSWQFAWKFQSDESAMQDLVIGQSQFGSAGIVEEDDTVAWEGAARAGASPWARQAGMRFHLQQANNSSVDQSPDPTWEGPGLRRLTGYGEKVQLNYYRHYLRVMQANAGPE</sequence>
<keyword evidence="2" id="KW-0223">Dioxygenase</keyword>
<dbReference type="EMBL" id="JAODWD010000002">
    <property type="protein sequence ID" value="MCT7657992.1"/>
    <property type="molecule type" value="Genomic_DNA"/>
</dbReference>
<protein>
    <submittedName>
        <fullName evidence="2">Aromatic ring-hydroxylating dioxygenase subunit alpha</fullName>
    </submittedName>
</protein>
<organism evidence="2 3">
    <name type="scientific">Mycobacterium deserti</name>
    <dbReference type="NCBI Taxonomy" id="2978347"/>
    <lineage>
        <taxon>Bacteria</taxon>
        <taxon>Bacillati</taxon>
        <taxon>Actinomycetota</taxon>
        <taxon>Actinomycetes</taxon>
        <taxon>Mycobacteriales</taxon>
        <taxon>Mycobacteriaceae</taxon>
        <taxon>Mycobacterium</taxon>
    </lineage>
</organism>
<dbReference type="SUPFAM" id="SSF55961">
    <property type="entry name" value="Bet v1-like"/>
    <property type="match status" value="1"/>
</dbReference>
<dbReference type="Gene3D" id="3.90.380.10">
    <property type="entry name" value="Naphthalene 1,2-dioxygenase Alpha Subunit, Chain A, domain 1"/>
    <property type="match status" value="1"/>
</dbReference>
<dbReference type="InterPro" id="IPR015879">
    <property type="entry name" value="Ring_hydroxy_dOase_asu_C_dom"/>
</dbReference>
<feature type="non-terminal residue" evidence="2">
    <location>
        <position position="1"/>
    </location>
</feature>
<gene>
    <name evidence="2" type="ORF">N4S67_06110</name>
</gene>
<reference evidence="3" key="1">
    <citation type="submission" date="2023-07" db="EMBL/GenBank/DDBJ databases">
        <authorList>
            <person name="Deng Y."/>
            <person name="Zhang Y.-Q."/>
        </authorList>
    </citation>
    <scope>NUCLEOTIDE SEQUENCE [LARGE SCALE GENOMIC DNA]</scope>
    <source>
        <strain evidence="3">CPCC 205710</strain>
    </source>
</reference>
<keyword evidence="3" id="KW-1185">Reference proteome</keyword>
<comment type="caution">
    <text evidence="2">The sequence shown here is derived from an EMBL/GenBank/DDBJ whole genome shotgun (WGS) entry which is preliminary data.</text>
</comment>
<evidence type="ECO:0000313" key="3">
    <source>
        <dbReference type="Proteomes" id="UP001206639"/>
    </source>
</evidence>